<dbReference type="InterPro" id="IPR029044">
    <property type="entry name" value="Nucleotide-diphossugar_trans"/>
</dbReference>
<dbReference type="Pfam" id="PF01704">
    <property type="entry name" value="UDPGP"/>
    <property type="match status" value="1"/>
</dbReference>
<dbReference type="GO" id="GO:0006011">
    <property type="term" value="P:UDP-alpha-D-glucose metabolic process"/>
    <property type="evidence" value="ECO:0007669"/>
    <property type="project" value="InterPro"/>
</dbReference>
<feature type="binding site" evidence="5">
    <location>
        <position position="362"/>
    </location>
    <ligand>
        <name>UTP</name>
        <dbReference type="ChEBI" id="CHEBI:46398"/>
    </ligand>
</feature>
<dbReference type="SUPFAM" id="SSF53448">
    <property type="entry name" value="Nucleotide-diphospho-sugar transferases"/>
    <property type="match status" value="1"/>
</dbReference>
<evidence type="ECO:0000256" key="4">
    <source>
        <dbReference type="PIRSR" id="PIRSR000806-1"/>
    </source>
</evidence>
<feature type="binding site" evidence="5">
    <location>
        <position position="160"/>
    </location>
    <ligand>
        <name>UTP</name>
        <dbReference type="ChEBI" id="CHEBI:46398"/>
    </ligand>
</feature>
<protein>
    <submittedName>
        <fullName evidence="6">Nucleotide glucose-1-phosphate uridylyl transferase</fullName>
    </submittedName>
</protein>
<evidence type="ECO:0000256" key="1">
    <source>
        <dbReference type="ARBA" id="ARBA00010401"/>
    </source>
</evidence>
<keyword evidence="7" id="KW-1185">Reference proteome</keyword>
<keyword evidence="2 6" id="KW-0808">Transferase</keyword>
<accession>A0A2M9XAT7</accession>
<feature type="binding site" evidence="5">
    <location>
        <position position="188"/>
    </location>
    <ligand>
        <name>UTP</name>
        <dbReference type="ChEBI" id="CHEBI:46398"/>
    </ligand>
</feature>
<evidence type="ECO:0000313" key="6">
    <source>
        <dbReference type="EMBL" id="PJZ24796.1"/>
    </source>
</evidence>
<keyword evidence="3" id="KW-0548">Nucleotidyltransferase</keyword>
<evidence type="ECO:0000313" key="7">
    <source>
        <dbReference type="Proteomes" id="UP000232196"/>
    </source>
</evidence>
<name>A0A2M9XAT7_9LEPT</name>
<dbReference type="Gene3D" id="2.160.10.10">
    <property type="entry name" value="Hexapeptide repeat proteins"/>
    <property type="match status" value="1"/>
</dbReference>
<dbReference type="Proteomes" id="UP000232196">
    <property type="component" value="Unassembled WGS sequence"/>
</dbReference>
<reference evidence="6 7" key="1">
    <citation type="submission" date="2017-07" db="EMBL/GenBank/DDBJ databases">
        <title>Leptospira spp. isolated from tropical soils.</title>
        <authorList>
            <person name="Thibeaux R."/>
            <person name="Iraola G."/>
            <person name="Ferres I."/>
            <person name="Bierque E."/>
            <person name="Girault D."/>
            <person name="Soupe-Gilbert M.-E."/>
            <person name="Picardeau M."/>
            <person name="Goarant C."/>
        </authorList>
    </citation>
    <scope>NUCLEOTIDE SEQUENCE [LARGE SCALE GENOMIC DNA]</scope>
    <source>
        <strain evidence="6 7">MCA1-C-A1</strain>
    </source>
</reference>
<feature type="binding site" evidence="5">
    <location>
        <position position="97"/>
    </location>
    <ligand>
        <name>UTP</name>
        <dbReference type="ChEBI" id="CHEBI:46398"/>
    </ligand>
</feature>
<dbReference type="FunFam" id="3.90.550.10:FF:000002">
    <property type="entry name" value="UTP--glucose-1-phosphate uridylyltransferase"/>
    <property type="match status" value="1"/>
</dbReference>
<comment type="similarity">
    <text evidence="1">Belongs to the UDPGP type 1 family.</text>
</comment>
<gene>
    <name evidence="6" type="ORF">CH357_14530</name>
</gene>
<dbReference type="Gene3D" id="3.90.550.10">
    <property type="entry name" value="Spore Coat Polysaccharide Biosynthesis Protein SpsA, Chain A"/>
    <property type="match status" value="1"/>
</dbReference>
<feature type="binding site" evidence="4">
    <location>
        <position position="189"/>
    </location>
    <ligand>
        <name>substrate</name>
    </ligand>
</feature>
<dbReference type="OrthoDB" id="9804758at2"/>
<evidence type="ECO:0000256" key="3">
    <source>
        <dbReference type="ARBA" id="ARBA00022695"/>
    </source>
</evidence>
<sequence>MDSMIAESEKLVREKMLSEGLSQEFVSDFISKIQEVRNGETGIVKWEEVGDLDPNKDEISLEKIESEYSGDPKFLKELVVIKLNGGLGTSMGLSGPKSLIEIKDGMSFLEVVCRQIEYIRQKYNLEVPLILMDSFSTQEESQEELKKIKFSQNYPTSFLQHKVPRLVVPELKPLEISKGNSEEWCPPGHGDIWFTLLETGLLDRLLENGYKVAFVSNGDNLGATVHPGILEYILKENLDFCMEMTPKTLADKKGGAIFRRVVGGEKKNLQLLETAQVPSDHMHEFEGLGKFRTFSTNNLWIRLDVLKEKLLAGSFKLSLIVNPKKVEGREVLQLETAMGSAIQNFSNTKGLIIPRDRFAPVKKCEDYLVRRSDAYSLNPDFSVTMSEERKKAGLGELVVSLDETYYKKVRDFSDRIKAIPSLVRCTSLKVEGDILFDKKVILEGDVILVNPGPGQRKLSELGVDRISNDSLRFRFT</sequence>
<proteinExistence type="inferred from homology"/>
<evidence type="ECO:0000256" key="2">
    <source>
        <dbReference type="ARBA" id="ARBA00022679"/>
    </source>
</evidence>
<dbReference type="GO" id="GO:0003983">
    <property type="term" value="F:UTP:glucose-1-phosphate uridylyltransferase activity"/>
    <property type="evidence" value="ECO:0007669"/>
    <property type="project" value="InterPro"/>
</dbReference>
<dbReference type="InterPro" id="IPR002618">
    <property type="entry name" value="UDPGP_fam"/>
</dbReference>
<dbReference type="RefSeq" id="WP_100707490.1">
    <property type="nucleotide sequence ID" value="NZ_NPDL01000006.1"/>
</dbReference>
<comment type="caution">
    <text evidence="6">The sequence shown here is derived from an EMBL/GenBank/DDBJ whole genome shotgun (WGS) entry which is preliminary data.</text>
</comment>
<dbReference type="AlphaFoldDB" id="A0A2M9XAT7"/>
<dbReference type="PIRSF" id="PIRSF000806">
    <property type="entry name" value="UDPGP"/>
    <property type="match status" value="1"/>
</dbReference>
<feature type="binding site" evidence="5">
    <location>
        <position position="219"/>
    </location>
    <ligand>
        <name>UTP</name>
        <dbReference type="ChEBI" id="CHEBI:46398"/>
    </ligand>
</feature>
<organism evidence="6 7">
    <name type="scientific">Leptospira hartskeerlii</name>
    <dbReference type="NCBI Taxonomy" id="2023177"/>
    <lineage>
        <taxon>Bacteria</taxon>
        <taxon>Pseudomonadati</taxon>
        <taxon>Spirochaetota</taxon>
        <taxon>Spirochaetia</taxon>
        <taxon>Leptospirales</taxon>
        <taxon>Leptospiraceae</taxon>
        <taxon>Leptospira</taxon>
    </lineage>
</organism>
<dbReference type="InterPro" id="IPR016267">
    <property type="entry name" value="UDPGP_trans"/>
</dbReference>
<dbReference type="EMBL" id="NPDN01000007">
    <property type="protein sequence ID" value="PJZ24796.1"/>
    <property type="molecule type" value="Genomic_DNA"/>
</dbReference>
<evidence type="ECO:0000256" key="5">
    <source>
        <dbReference type="PIRSR" id="PIRSR000806-2"/>
    </source>
</evidence>
<dbReference type="PANTHER" id="PTHR43511">
    <property type="match status" value="1"/>
</dbReference>